<protein>
    <submittedName>
        <fullName evidence="7">OmpA family protein</fullName>
    </submittedName>
</protein>
<feature type="domain" description="OmpA-like" evidence="6">
    <location>
        <begin position="97"/>
        <end position="213"/>
    </location>
</feature>
<dbReference type="InterPro" id="IPR006664">
    <property type="entry name" value="OMP_bac"/>
</dbReference>
<dbReference type="RefSeq" id="WP_155439133.1">
    <property type="nucleotide sequence ID" value="NZ_WNLA01000006.1"/>
</dbReference>
<dbReference type="Gene3D" id="3.30.1330.60">
    <property type="entry name" value="OmpA-like domain"/>
    <property type="match status" value="1"/>
</dbReference>
<dbReference type="CDD" id="cd07185">
    <property type="entry name" value="OmpA_C-like"/>
    <property type="match status" value="1"/>
</dbReference>
<dbReference type="AlphaFoldDB" id="A0A6L6Q0H4"/>
<dbReference type="InterPro" id="IPR050330">
    <property type="entry name" value="Bact_OuterMem_StrucFunc"/>
</dbReference>
<dbReference type="OrthoDB" id="8526422at2"/>
<evidence type="ECO:0000256" key="4">
    <source>
        <dbReference type="PROSITE-ProRule" id="PRU00473"/>
    </source>
</evidence>
<evidence type="ECO:0000256" key="5">
    <source>
        <dbReference type="SAM" id="SignalP"/>
    </source>
</evidence>
<proteinExistence type="predicted"/>
<feature type="signal peptide" evidence="5">
    <location>
        <begin position="1"/>
        <end position="34"/>
    </location>
</feature>
<keyword evidence="3" id="KW-0998">Cell outer membrane</keyword>
<evidence type="ECO:0000256" key="1">
    <source>
        <dbReference type="ARBA" id="ARBA00004442"/>
    </source>
</evidence>
<dbReference type="InterPro" id="IPR036737">
    <property type="entry name" value="OmpA-like_sf"/>
</dbReference>
<evidence type="ECO:0000256" key="3">
    <source>
        <dbReference type="ARBA" id="ARBA00023237"/>
    </source>
</evidence>
<dbReference type="Pfam" id="PF00691">
    <property type="entry name" value="OmpA"/>
    <property type="match status" value="1"/>
</dbReference>
<gene>
    <name evidence="7" type="ORF">GM668_11660</name>
</gene>
<comment type="caution">
    <text evidence="7">The sequence shown here is derived from an EMBL/GenBank/DDBJ whole genome shotgun (WGS) entry which is preliminary data.</text>
</comment>
<keyword evidence="2 4" id="KW-0472">Membrane</keyword>
<sequence>MTSVTSNTRRYAAMAGSLALPVLLAACSSLDRHAVVMEARRHSQVSGYRIAQLGHGEGSYYGFCLTPACPGVTAKTPADQDKPIAQMRQNDNTKIPMPALAAPSTLVVHFPTGSAVLDTHDAQRISQWSVRAGRLGTIAIAGRTDDVGAEALNHRLAGARARAVADYLRDQLGVAPARLSWEARGVCCYVGDNTTDSGRQANRRAEITFHSLTEGQP</sequence>
<dbReference type="PRINTS" id="PR01021">
    <property type="entry name" value="OMPADOMAIN"/>
</dbReference>
<dbReference type="Proteomes" id="UP000484015">
    <property type="component" value="Unassembled WGS sequence"/>
</dbReference>
<dbReference type="EMBL" id="WNLA01000006">
    <property type="protein sequence ID" value="MTW02738.1"/>
    <property type="molecule type" value="Genomic_DNA"/>
</dbReference>
<comment type="subcellular location">
    <subcellularLocation>
        <location evidence="1">Cell outer membrane</location>
    </subcellularLocation>
</comment>
<evidence type="ECO:0000256" key="2">
    <source>
        <dbReference type="ARBA" id="ARBA00023136"/>
    </source>
</evidence>
<dbReference type="SUPFAM" id="SSF103088">
    <property type="entry name" value="OmpA-like"/>
    <property type="match status" value="1"/>
</dbReference>
<dbReference type="InterPro" id="IPR006665">
    <property type="entry name" value="OmpA-like"/>
</dbReference>
<evidence type="ECO:0000259" key="6">
    <source>
        <dbReference type="PROSITE" id="PS51123"/>
    </source>
</evidence>
<reference evidence="7 8" key="1">
    <citation type="submission" date="2019-11" db="EMBL/GenBank/DDBJ databases">
        <title>Type strains purchased from KCTC, JCM and DSMZ.</title>
        <authorList>
            <person name="Lu H."/>
        </authorList>
    </citation>
    <scope>NUCLEOTIDE SEQUENCE [LARGE SCALE GENOMIC DNA]</scope>
    <source>
        <strain evidence="7 8">KCTC 42409</strain>
    </source>
</reference>
<accession>A0A6L6Q0H4</accession>
<evidence type="ECO:0000313" key="7">
    <source>
        <dbReference type="EMBL" id="MTW02738.1"/>
    </source>
</evidence>
<dbReference type="PROSITE" id="PS51123">
    <property type="entry name" value="OMPA_2"/>
    <property type="match status" value="1"/>
</dbReference>
<name>A0A6L6Q0H4_9BURK</name>
<keyword evidence="8" id="KW-1185">Reference proteome</keyword>
<dbReference type="GO" id="GO:0009279">
    <property type="term" value="C:cell outer membrane"/>
    <property type="evidence" value="ECO:0007669"/>
    <property type="project" value="UniProtKB-SubCell"/>
</dbReference>
<dbReference type="PANTHER" id="PTHR30329:SF21">
    <property type="entry name" value="LIPOPROTEIN YIAD-RELATED"/>
    <property type="match status" value="1"/>
</dbReference>
<keyword evidence="5" id="KW-0732">Signal</keyword>
<evidence type="ECO:0000313" key="8">
    <source>
        <dbReference type="Proteomes" id="UP000484015"/>
    </source>
</evidence>
<feature type="chain" id="PRO_5026764356" evidence="5">
    <location>
        <begin position="35"/>
        <end position="217"/>
    </location>
</feature>
<dbReference type="PANTHER" id="PTHR30329">
    <property type="entry name" value="STATOR ELEMENT OF FLAGELLAR MOTOR COMPLEX"/>
    <property type="match status" value="1"/>
</dbReference>
<organism evidence="7 8">
    <name type="scientific">Pseudoduganella ginsengisoli</name>
    <dbReference type="NCBI Taxonomy" id="1462440"/>
    <lineage>
        <taxon>Bacteria</taxon>
        <taxon>Pseudomonadati</taxon>
        <taxon>Pseudomonadota</taxon>
        <taxon>Betaproteobacteria</taxon>
        <taxon>Burkholderiales</taxon>
        <taxon>Oxalobacteraceae</taxon>
        <taxon>Telluria group</taxon>
        <taxon>Pseudoduganella</taxon>
    </lineage>
</organism>